<evidence type="ECO:0000313" key="1">
    <source>
        <dbReference type="EMBL" id="KAK3517010.1"/>
    </source>
</evidence>
<proteinExistence type="predicted"/>
<evidence type="ECO:0000313" key="2">
    <source>
        <dbReference type="Proteomes" id="UP001274896"/>
    </source>
</evidence>
<keyword evidence="2" id="KW-1185">Reference proteome</keyword>
<protein>
    <submittedName>
        <fullName evidence="1">Uncharacterized protein</fullName>
    </submittedName>
</protein>
<comment type="caution">
    <text evidence="1">The sequence shown here is derived from an EMBL/GenBank/DDBJ whole genome shotgun (WGS) entry which is preliminary data.</text>
</comment>
<gene>
    <name evidence="1" type="ORF">QTP70_029968</name>
</gene>
<dbReference type="EMBL" id="JAUCMX010000019">
    <property type="protein sequence ID" value="KAK3517010.1"/>
    <property type="molecule type" value="Genomic_DNA"/>
</dbReference>
<reference evidence="1" key="1">
    <citation type="submission" date="2023-06" db="EMBL/GenBank/DDBJ databases">
        <title>Male Hemibagrus guttatus genome.</title>
        <authorList>
            <person name="Bian C."/>
        </authorList>
    </citation>
    <scope>NUCLEOTIDE SEQUENCE</scope>
    <source>
        <strain evidence="1">Male_cb2023</strain>
        <tissue evidence="1">Muscle</tissue>
    </source>
</reference>
<dbReference type="Proteomes" id="UP001274896">
    <property type="component" value="Unassembled WGS sequence"/>
</dbReference>
<sequence length="54" mass="6055">MKLKRLMMTSFNLLLSLLGVKVVCVMCVSVYFCLLVCCVLCVLVCCVRCVCCVR</sequence>
<organism evidence="1 2">
    <name type="scientific">Hemibagrus guttatus</name>
    <dbReference type="NCBI Taxonomy" id="175788"/>
    <lineage>
        <taxon>Eukaryota</taxon>
        <taxon>Metazoa</taxon>
        <taxon>Chordata</taxon>
        <taxon>Craniata</taxon>
        <taxon>Vertebrata</taxon>
        <taxon>Euteleostomi</taxon>
        <taxon>Actinopterygii</taxon>
        <taxon>Neopterygii</taxon>
        <taxon>Teleostei</taxon>
        <taxon>Ostariophysi</taxon>
        <taxon>Siluriformes</taxon>
        <taxon>Bagridae</taxon>
        <taxon>Hemibagrus</taxon>
    </lineage>
</organism>
<accession>A0AAE0QAY2</accession>
<dbReference type="AlphaFoldDB" id="A0AAE0QAY2"/>
<name>A0AAE0QAY2_9TELE</name>